<dbReference type="Proteomes" id="UP000290189">
    <property type="component" value="Unassembled WGS sequence"/>
</dbReference>
<feature type="domain" description="RGS" evidence="2">
    <location>
        <begin position="295"/>
        <end position="413"/>
    </location>
</feature>
<dbReference type="PRINTS" id="PR01301">
    <property type="entry name" value="RGSPROTEIN"/>
</dbReference>
<dbReference type="InterPro" id="IPR036305">
    <property type="entry name" value="RGS_sf"/>
</dbReference>
<dbReference type="InterPro" id="IPR044926">
    <property type="entry name" value="RGS_subdomain_2"/>
</dbReference>
<dbReference type="OrthoDB" id="196547at2759"/>
<feature type="transmembrane region" description="Helical" evidence="1">
    <location>
        <begin position="244"/>
        <end position="268"/>
    </location>
</feature>
<dbReference type="AlphaFoldDB" id="A0A0G4IYH9"/>
<gene>
    <name evidence="3" type="ORF">PBRA_001472</name>
    <name evidence="4" type="ORF">PLBR_LOCUS1292</name>
</gene>
<geneLocation type="mitochondrion" evidence="4"/>
<evidence type="ECO:0000256" key="1">
    <source>
        <dbReference type="SAM" id="Phobius"/>
    </source>
</evidence>
<evidence type="ECO:0000313" key="5">
    <source>
        <dbReference type="Proteomes" id="UP000039324"/>
    </source>
</evidence>
<dbReference type="SMART" id="SM00315">
    <property type="entry name" value="RGS"/>
    <property type="match status" value="1"/>
</dbReference>
<dbReference type="EMBL" id="CDSF01000101">
    <property type="protein sequence ID" value="CEP00418.1"/>
    <property type="molecule type" value="Genomic_DNA"/>
</dbReference>
<keyword evidence="1" id="KW-0812">Transmembrane</keyword>
<reference evidence="4 6" key="2">
    <citation type="submission" date="2018-03" db="EMBL/GenBank/DDBJ databases">
        <authorList>
            <person name="Fogelqvist J."/>
        </authorList>
    </citation>
    <scope>NUCLEOTIDE SEQUENCE [LARGE SCALE GENOMIC DNA]</scope>
</reference>
<dbReference type="PANTHER" id="PTHR10845:SF192">
    <property type="entry name" value="DOUBLE HIT, ISOFORM B"/>
    <property type="match status" value="1"/>
</dbReference>
<organism evidence="3 5">
    <name type="scientific">Plasmodiophora brassicae</name>
    <name type="common">Clubroot disease agent</name>
    <dbReference type="NCBI Taxonomy" id="37360"/>
    <lineage>
        <taxon>Eukaryota</taxon>
        <taxon>Sar</taxon>
        <taxon>Rhizaria</taxon>
        <taxon>Endomyxa</taxon>
        <taxon>Phytomyxea</taxon>
        <taxon>Plasmodiophorida</taxon>
        <taxon>Plasmodiophoridae</taxon>
        <taxon>Plasmodiophora</taxon>
    </lineage>
</organism>
<accession>A0A0G4IYH9</accession>
<reference evidence="3 5" key="1">
    <citation type="submission" date="2015-02" db="EMBL/GenBank/DDBJ databases">
        <authorList>
            <person name="Chooi Y.-H."/>
        </authorList>
    </citation>
    <scope>NUCLEOTIDE SEQUENCE [LARGE SCALE GENOMIC DNA]</scope>
    <source>
        <strain evidence="3">E3</strain>
    </source>
</reference>
<dbReference type="Pfam" id="PF00615">
    <property type="entry name" value="RGS"/>
    <property type="match status" value="1"/>
</dbReference>
<keyword evidence="1" id="KW-1133">Transmembrane helix</keyword>
<keyword evidence="4" id="KW-0496">Mitochondrion</keyword>
<evidence type="ECO:0000313" key="6">
    <source>
        <dbReference type="Proteomes" id="UP000290189"/>
    </source>
</evidence>
<dbReference type="PANTHER" id="PTHR10845">
    <property type="entry name" value="REGULATOR OF G PROTEIN SIGNALING"/>
    <property type="match status" value="1"/>
</dbReference>
<dbReference type="OMA" id="QIAMHET"/>
<feature type="transmembrane region" description="Helical" evidence="1">
    <location>
        <begin position="178"/>
        <end position="203"/>
    </location>
</feature>
<evidence type="ECO:0000259" key="2">
    <source>
        <dbReference type="PROSITE" id="PS50132"/>
    </source>
</evidence>
<dbReference type="SUPFAM" id="SSF48097">
    <property type="entry name" value="Regulator of G-protein signaling, RGS"/>
    <property type="match status" value="1"/>
</dbReference>
<dbReference type="Proteomes" id="UP000039324">
    <property type="component" value="Unassembled WGS sequence"/>
</dbReference>
<dbReference type="STRING" id="37360.A0A0G4IYH9"/>
<name>A0A0G4IYH9_PLABS</name>
<protein>
    <recommendedName>
        <fullName evidence="2">RGS domain-containing protein</fullName>
    </recommendedName>
</protein>
<evidence type="ECO:0000313" key="4">
    <source>
        <dbReference type="EMBL" id="SPQ94077.1"/>
    </source>
</evidence>
<dbReference type="InterPro" id="IPR016137">
    <property type="entry name" value="RGS"/>
</dbReference>
<feature type="transmembrane region" description="Helical" evidence="1">
    <location>
        <begin position="6"/>
        <end position="25"/>
    </location>
</feature>
<feature type="transmembrane region" description="Helical" evidence="1">
    <location>
        <begin position="78"/>
        <end position="97"/>
    </location>
</feature>
<dbReference type="PROSITE" id="PS50132">
    <property type="entry name" value="RGS"/>
    <property type="match status" value="1"/>
</dbReference>
<dbReference type="CDD" id="cd07440">
    <property type="entry name" value="RGS"/>
    <property type="match status" value="1"/>
</dbReference>
<evidence type="ECO:0000313" key="3">
    <source>
        <dbReference type="EMBL" id="CEP00418.1"/>
    </source>
</evidence>
<dbReference type="Gene3D" id="1.10.167.10">
    <property type="entry name" value="Regulator of G-protein Signalling 4, domain 2"/>
    <property type="match status" value="1"/>
</dbReference>
<keyword evidence="1" id="KW-0472">Membrane</keyword>
<sequence length="455" mass="51332">MEMLYVVWTAVLVVHLPLLALPWMYRHYSDRDPIRCQGPTTLLFQNVATVVLTFEQILRALLSRVLPVAVEVLLSETILAVLVTHFLFYVVRLYAAFSKTAEQIAMHETMATVAPSQLSTMSRRIRFLKILNSPSTARLYIIAHVTVQNVLQIVYMHQHAGLAWLTLHEAETTRTDEFGTLANIAVFLDLIPVIAFTVLAWKMRVVVDAFGIKPMLRKVGWCTLVAITVFISTKDALNAASDLYIPYMVTVSALDLCLYFLFIQPVLLARRSPPRPGSSSDNVIQVESAGGGVDEFIEFLRTPSCFAAFKRHLETEFSIESLLFWADVDAFRSLPKAQMTAASEAIFDKYLRVDAPFEINLPSKSLRQFRDVLFNKGKVDVGRALSDTMFDAAAREMLSLMRTGSLPRFQETNPNIWSDFQYAIRERHILSKLNAHDTTASRWSSSTADASVIHF</sequence>
<dbReference type="EMBL" id="OVEO01000002">
    <property type="protein sequence ID" value="SPQ94077.1"/>
    <property type="molecule type" value="Genomic_DNA"/>
</dbReference>
<proteinExistence type="predicted"/>
<keyword evidence="5" id="KW-1185">Reference proteome</keyword>